<evidence type="ECO:0000256" key="1">
    <source>
        <dbReference type="ARBA" id="ARBA00001946"/>
    </source>
</evidence>
<keyword evidence="3 6" id="KW-0808">Transferase</keyword>
<reference evidence="7" key="1">
    <citation type="journal article" date="2018" name="Int. J. Syst. Evol. Microbiol.">
        <title>Jatrophihabitans telluris sp. nov., isolated from sediment soil of lava forest wetlands and the emended description of the genus Jatrophihabitans.</title>
        <authorList>
            <person name="Lee K.C."/>
            <person name="Suh M.K."/>
            <person name="Eom M.K."/>
            <person name="Kim K.K."/>
            <person name="Kim J.S."/>
            <person name="Kim D.S."/>
            <person name="Ko S.H."/>
            <person name="Shin Y.K."/>
            <person name="Lee J.S."/>
        </authorList>
    </citation>
    <scope>NUCLEOTIDE SEQUENCE</scope>
    <source>
        <strain evidence="7">N237</strain>
    </source>
</reference>
<name>A0ABY4QXW2_9ACTN</name>
<dbReference type="RefSeq" id="WP_249771187.1">
    <property type="nucleotide sequence ID" value="NZ_CP097332.1"/>
</dbReference>
<dbReference type="InterPro" id="IPR033749">
    <property type="entry name" value="Polyprenyl_synt_CS"/>
</dbReference>
<dbReference type="Gene3D" id="1.10.600.10">
    <property type="entry name" value="Farnesyl Diphosphate Synthase"/>
    <property type="match status" value="1"/>
</dbReference>
<reference evidence="7" key="2">
    <citation type="submission" date="2022-05" db="EMBL/GenBank/DDBJ databases">
        <authorList>
            <person name="Kim J.-S."/>
            <person name="Lee K."/>
            <person name="Suh M."/>
            <person name="Eom M."/>
            <person name="Kim J.-S."/>
            <person name="Kim D.-S."/>
            <person name="Ko S.-H."/>
            <person name="Shin Y."/>
            <person name="Lee J.-S."/>
        </authorList>
    </citation>
    <scope>NUCLEOTIDE SEQUENCE</scope>
    <source>
        <strain evidence="7">N237</strain>
    </source>
</reference>
<sequence>MTGTQAPNAVGIEFADSVLEASVRDGLGAVEKALLAAVSSEDEFIATAAKHLVDAGGKRFRPLVTLLAAHFGEPHTEEVTLSAVVCELTHLATLYHDDVMDEASVRRGVVSANSRWGNSVAILTGDFLFARASDILADLGPEAVRIQARCFERLVTGQIRETVGPKPGIDPIDHYLAVLSEKTGSLIATSAEFGARFAGLEDHQIEALRVYGEQIGVAFQISDDILDIDSDSVQSGKTPGTDLREGVPTLPVLYALQDTDPNGARLRALVSKPLTDDAEHAEALGLLRASSALVQARATTLEYAEAARAALADLPDVSARTALDALADLVVSRTG</sequence>
<dbReference type="PANTHER" id="PTHR12001:SF69">
    <property type="entry name" value="ALL TRANS-POLYPRENYL-DIPHOSPHATE SYNTHASE PDSS1"/>
    <property type="match status" value="1"/>
</dbReference>
<dbReference type="Proteomes" id="UP001056336">
    <property type="component" value="Chromosome"/>
</dbReference>
<evidence type="ECO:0000256" key="4">
    <source>
        <dbReference type="ARBA" id="ARBA00022723"/>
    </source>
</evidence>
<evidence type="ECO:0000256" key="2">
    <source>
        <dbReference type="ARBA" id="ARBA00006706"/>
    </source>
</evidence>
<evidence type="ECO:0000256" key="6">
    <source>
        <dbReference type="RuleBase" id="RU004466"/>
    </source>
</evidence>
<dbReference type="PANTHER" id="PTHR12001">
    <property type="entry name" value="GERANYLGERANYL PYROPHOSPHATE SYNTHASE"/>
    <property type="match status" value="1"/>
</dbReference>
<dbReference type="SFLD" id="SFLDS00005">
    <property type="entry name" value="Isoprenoid_Synthase_Type_I"/>
    <property type="match status" value="1"/>
</dbReference>
<gene>
    <name evidence="7" type="ORF">M6D93_17435</name>
</gene>
<dbReference type="Pfam" id="PF00348">
    <property type="entry name" value="polyprenyl_synt"/>
    <property type="match status" value="1"/>
</dbReference>
<evidence type="ECO:0000313" key="7">
    <source>
        <dbReference type="EMBL" id="UQX88057.1"/>
    </source>
</evidence>
<dbReference type="SFLD" id="SFLDG01017">
    <property type="entry name" value="Polyprenyl_Transferase_Like"/>
    <property type="match status" value="1"/>
</dbReference>
<dbReference type="InterPro" id="IPR000092">
    <property type="entry name" value="Polyprenyl_synt"/>
</dbReference>
<protein>
    <submittedName>
        <fullName evidence="7">Polyprenyl synthetase family protein</fullName>
    </submittedName>
</protein>
<evidence type="ECO:0000256" key="5">
    <source>
        <dbReference type="ARBA" id="ARBA00022842"/>
    </source>
</evidence>
<evidence type="ECO:0000313" key="8">
    <source>
        <dbReference type="Proteomes" id="UP001056336"/>
    </source>
</evidence>
<keyword evidence="5" id="KW-0460">Magnesium</keyword>
<dbReference type="SUPFAM" id="SSF48576">
    <property type="entry name" value="Terpenoid synthases"/>
    <property type="match status" value="1"/>
</dbReference>
<comment type="cofactor">
    <cofactor evidence="1">
        <name>Mg(2+)</name>
        <dbReference type="ChEBI" id="CHEBI:18420"/>
    </cofactor>
</comment>
<organism evidence="7 8">
    <name type="scientific">Jatrophihabitans telluris</name>
    <dbReference type="NCBI Taxonomy" id="2038343"/>
    <lineage>
        <taxon>Bacteria</taxon>
        <taxon>Bacillati</taxon>
        <taxon>Actinomycetota</taxon>
        <taxon>Actinomycetes</taxon>
        <taxon>Jatrophihabitantales</taxon>
        <taxon>Jatrophihabitantaceae</taxon>
        <taxon>Jatrophihabitans</taxon>
    </lineage>
</organism>
<keyword evidence="4" id="KW-0479">Metal-binding</keyword>
<dbReference type="PROSITE" id="PS00444">
    <property type="entry name" value="POLYPRENYL_SYNTHASE_2"/>
    <property type="match status" value="1"/>
</dbReference>
<keyword evidence="8" id="KW-1185">Reference proteome</keyword>
<evidence type="ECO:0000256" key="3">
    <source>
        <dbReference type="ARBA" id="ARBA00022679"/>
    </source>
</evidence>
<dbReference type="InterPro" id="IPR008949">
    <property type="entry name" value="Isoprenoid_synthase_dom_sf"/>
</dbReference>
<proteinExistence type="inferred from homology"/>
<accession>A0ABY4QXW2</accession>
<comment type="similarity">
    <text evidence="2 6">Belongs to the FPP/GGPP synthase family.</text>
</comment>
<dbReference type="CDD" id="cd00685">
    <property type="entry name" value="Trans_IPPS_HT"/>
    <property type="match status" value="1"/>
</dbReference>
<dbReference type="EMBL" id="CP097332">
    <property type="protein sequence ID" value="UQX88057.1"/>
    <property type="molecule type" value="Genomic_DNA"/>
</dbReference>